<dbReference type="InterPro" id="IPR039420">
    <property type="entry name" value="WalR-like"/>
</dbReference>
<dbReference type="GO" id="GO:0000976">
    <property type="term" value="F:transcription cis-regulatory region binding"/>
    <property type="evidence" value="ECO:0007669"/>
    <property type="project" value="TreeGrafter"/>
</dbReference>
<dbReference type="SUPFAM" id="SSF52172">
    <property type="entry name" value="CheY-like"/>
    <property type="match status" value="1"/>
</dbReference>
<dbReference type="GO" id="GO:0032993">
    <property type="term" value="C:protein-DNA complex"/>
    <property type="evidence" value="ECO:0007669"/>
    <property type="project" value="TreeGrafter"/>
</dbReference>
<protein>
    <submittedName>
        <fullName evidence="8">Uncharacterized protein</fullName>
    </submittedName>
</protein>
<proteinExistence type="predicted"/>
<feature type="domain" description="OmpR/PhoB-type" evidence="7">
    <location>
        <begin position="129"/>
        <end position="223"/>
    </location>
</feature>
<dbReference type="PANTHER" id="PTHR48111">
    <property type="entry name" value="REGULATOR OF RPOS"/>
    <property type="match status" value="1"/>
</dbReference>
<evidence type="ECO:0000313" key="9">
    <source>
        <dbReference type="Proteomes" id="UP000023785"/>
    </source>
</evidence>
<keyword evidence="9" id="KW-1185">Reference proteome</keyword>
<dbReference type="AlphaFoldDB" id="V2TMZ0"/>
<dbReference type="HOGENOM" id="CLU_000445_30_1_6"/>
<evidence type="ECO:0000259" key="6">
    <source>
        <dbReference type="PROSITE" id="PS50110"/>
    </source>
</evidence>
<reference evidence="8 9" key="1">
    <citation type="submission" date="2013-10" db="EMBL/GenBank/DDBJ databases">
        <title>The Genome Sequence of Acinetobacter nectaris CIP 110549.</title>
        <authorList>
            <consortium name="The Broad Institute Genomics Platform"/>
            <consortium name="The Broad Institute Genome Sequencing Center for Infectious Disease"/>
            <person name="Cerqueira G."/>
            <person name="Feldgarden M."/>
            <person name="Courvalin P."/>
            <person name="Grillot-Courvalin C."/>
            <person name="Clermont D."/>
            <person name="Rocha E."/>
            <person name="Yoon E.-J."/>
            <person name="Nemec A."/>
            <person name="Young S.K."/>
            <person name="Zeng Q."/>
            <person name="Gargeya S."/>
            <person name="Fitzgerald M."/>
            <person name="Abouelleil A."/>
            <person name="Alvarado L."/>
            <person name="Berlin A.M."/>
            <person name="Chapman S.B."/>
            <person name="Gainer-Dewar J."/>
            <person name="Goldberg J."/>
            <person name="Gnerre S."/>
            <person name="Griggs A."/>
            <person name="Gujja S."/>
            <person name="Hansen M."/>
            <person name="Howarth C."/>
            <person name="Imamovic A."/>
            <person name="Ireland A."/>
            <person name="Larimer J."/>
            <person name="McCowan C."/>
            <person name="Murphy C."/>
            <person name="Pearson M."/>
            <person name="Poon T.W."/>
            <person name="Priest M."/>
            <person name="Roberts A."/>
            <person name="Saif S."/>
            <person name="Shea T."/>
            <person name="Sykes S."/>
            <person name="Wortman J."/>
            <person name="Nusbaum C."/>
            <person name="Birren B."/>
        </authorList>
    </citation>
    <scope>NUCLEOTIDE SEQUENCE [LARGE SCALE GENOMIC DNA]</scope>
    <source>
        <strain evidence="8 9">CIP 110549</strain>
    </source>
</reference>
<dbReference type="GO" id="GO:0006355">
    <property type="term" value="P:regulation of DNA-templated transcription"/>
    <property type="evidence" value="ECO:0007669"/>
    <property type="project" value="InterPro"/>
</dbReference>
<evidence type="ECO:0000259" key="7">
    <source>
        <dbReference type="PROSITE" id="PS51755"/>
    </source>
</evidence>
<keyword evidence="1" id="KW-0805">Transcription regulation</keyword>
<dbReference type="CDD" id="cd00383">
    <property type="entry name" value="trans_reg_C"/>
    <property type="match status" value="1"/>
</dbReference>
<dbReference type="InterPro" id="IPR011006">
    <property type="entry name" value="CheY-like_superfamily"/>
</dbReference>
<evidence type="ECO:0000256" key="3">
    <source>
        <dbReference type="ARBA" id="ARBA00023163"/>
    </source>
</evidence>
<feature type="DNA-binding region" description="OmpR/PhoB-type" evidence="5">
    <location>
        <begin position="129"/>
        <end position="223"/>
    </location>
</feature>
<dbReference type="InterPro" id="IPR001789">
    <property type="entry name" value="Sig_transdc_resp-reg_receiver"/>
</dbReference>
<dbReference type="Pfam" id="PF00072">
    <property type="entry name" value="Response_reg"/>
    <property type="match status" value="1"/>
</dbReference>
<evidence type="ECO:0000313" key="8">
    <source>
        <dbReference type="EMBL" id="ESK38687.1"/>
    </source>
</evidence>
<dbReference type="EMBL" id="AYER01000006">
    <property type="protein sequence ID" value="ESK38687.1"/>
    <property type="molecule type" value="Genomic_DNA"/>
</dbReference>
<dbReference type="RefSeq" id="WP_023273126.1">
    <property type="nucleotide sequence ID" value="NZ_KI530723.1"/>
</dbReference>
<gene>
    <name evidence="8" type="ORF">P256_01504</name>
</gene>
<evidence type="ECO:0000256" key="4">
    <source>
        <dbReference type="PROSITE-ProRule" id="PRU00169"/>
    </source>
</evidence>
<dbReference type="GO" id="GO:0000156">
    <property type="term" value="F:phosphorelay response regulator activity"/>
    <property type="evidence" value="ECO:0007669"/>
    <property type="project" value="TreeGrafter"/>
</dbReference>
<evidence type="ECO:0000256" key="5">
    <source>
        <dbReference type="PROSITE-ProRule" id="PRU01091"/>
    </source>
</evidence>
<sequence length="228" mass="26457">MLKVLFVEDDLMIGKTTFQLLKHENYEVDWARTGLEALDYLFKQTYHLILLDLGLPELEGLDVLKHIRHKAELNKMGIIIISARDQTTDKIQGLRLGADDYLVKPFDFDELLARMEVIIRRSANYSHQEVSFSVGDLVMYPSTHRLLKANEPVVLSMKEWTILEPLMMYPNQIFSREMLEQKLYNWNDDVQSNTIEVHIHNLRSKLGKTTIRTVRGLGYCMGSANQSE</sequence>
<dbReference type="Gene3D" id="6.10.250.690">
    <property type="match status" value="1"/>
</dbReference>
<dbReference type="Proteomes" id="UP000023785">
    <property type="component" value="Unassembled WGS sequence"/>
</dbReference>
<dbReference type="InterPro" id="IPR001867">
    <property type="entry name" value="OmpR/PhoB-type_DNA-bd"/>
</dbReference>
<accession>V2TMZ0</accession>
<dbReference type="PROSITE" id="PS51755">
    <property type="entry name" value="OMPR_PHOB"/>
    <property type="match status" value="1"/>
</dbReference>
<name>V2TMZ0_9GAMM</name>
<feature type="modified residue" description="4-aspartylphosphate" evidence="4">
    <location>
        <position position="52"/>
    </location>
</feature>
<dbReference type="SMART" id="SM00862">
    <property type="entry name" value="Trans_reg_C"/>
    <property type="match status" value="1"/>
</dbReference>
<dbReference type="GO" id="GO:0005829">
    <property type="term" value="C:cytosol"/>
    <property type="evidence" value="ECO:0007669"/>
    <property type="project" value="TreeGrafter"/>
</dbReference>
<comment type="caution">
    <text evidence="8">The sequence shown here is derived from an EMBL/GenBank/DDBJ whole genome shotgun (WGS) entry which is preliminary data.</text>
</comment>
<dbReference type="CDD" id="cd17624">
    <property type="entry name" value="REC_OmpR_PmrA-like"/>
    <property type="match status" value="1"/>
</dbReference>
<dbReference type="Gene3D" id="3.40.50.2300">
    <property type="match status" value="1"/>
</dbReference>
<dbReference type="Pfam" id="PF00486">
    <property type="entry name" value="Trans_reg_C"/>
    <property type="match status" value="1"/>
</dbReference>
<dbReference type="PROSITE" id="PS50110">
    <property type="entry name" value="RESPONSE_REGULATORY"/>
    <property type="match status" value="1"/>
</dbReference>
<evidence type="ECO:0000256" key="2">
    <source>
        <dbReference type="ARBA" id="ARBA00023125"/>
    </source>
</evidence>
<organism evidence="8 9">
    <name type="scientific">Acinetobacter nectaris CIP 110549</name>
    <dbReference type="NCBI Taxonomy" id="1392540"/>
    <lineage>
        <taxon>Bacteria</taxon>
        <taxon>Pseudomonadati</taxon>
        <taxon>Pseudomonadota</taxon>
        <taxon>Gammaproteobacteria</taxon>
        <taxon>Moraxellales</taxon>
        <taxon>Moraxellaceae</taxon>
        <taxon>Acinetobacter</taxon>
    </lineage>
</organism>
<dbReference type="InterPro" id="IPR036388">
    <property type="entry name" value="WH-like_DNA-bd_sf"/>
</dbReference>
<evidence type="ECO:0000256" key="1">
    <source>
        <dbReference type="ARBA" id="ARBA00023015"/>
    </source>
</evidence>
<dbReference type="eggNOG" id="COG0745">
    <property type="taxonomic scope" value="Bacteria"/>
</dbReference>
<dbReference type="PATRIC" id="fig|1392540.3.peg.1455"/>
<dbReference type="SMART" id="SM00448">
    <property type="entry name" value="REC"/>
    <property type="match status" value="1"/>
</dbReference>
<dbReference type="Gene3D" id="1.10.10.10">
    <property type="entry name" value="Winged helix-like DNA-binding domain superfamily/Winged helix DNA-binding domain"/>
    <property type="match status" value="1"/>
</dbReference>
<dbReference type="STRING" id="1392540.P256_01504"/>
<dbReference type="PANTHER" id="PTHR48111:SF67">
    <property type="entry name" value="TRANSCRIPTIONAL REGULATORY PROTEIN TCTD"/>
    <property type="match status" value="1"/>
</dbReference>
<keyword evidence="4" id="KW-0597">Phosphoprotein</keyword>
<keyword evidence="3" id="KW-0804">Transcription</keyword>
<dbReference type="OrthoDB" id="9802426at2"/>
<feature type="domain" description="Response regulatory" evidence="6">
    <location>
        <begin position="3"/>
        <end position="119"/>
    </location>
</feature>
<keyword evidence="2 5" id="KW-0238">DNA-binding</keyword>